<evidence type="ECO:0000313" key="2">
    <source>
        <dbReference type="Proteomes" id="UP000660611"/>
    </source>
</evidence>
<protein>
    <recommendedName>
        <fullName evidence="3">Sel1 repeat family protein</fullName>
    </recommendedName>
</protein>
<organism evidence="1 2">
    <name type="scientific">Dactylosporangium siamense</name>
    <dbReference type="NCBI Taxonomy" id="685454"/>
    <lineage>
        <taxon>Bacteria</taxon>
        <taxon>Bacillati</taxon>
        <taxon>Actinomycetota</taxon>
        <taxon>Actinomycetes</taxon>
        <taxon>Micromonosporales</taxon>
        <taxon>Micromonosporaceae</taxon>
        <taxon>Dactylosporangium</taxon>
    </lineage>
</organism>
<dbReference type="Gene3D" id="1.25.40.10">
    <property type="entry name" value="Tetratricopeptide repeat domain"/>
    <property type="match status" value="1"/>
</dbReference>
<accession>A0A919UAR0</accession>
<dbReference type="Proteomes" id="UP000660611">
    <property type="component" value="Unassembled WGS sequence"/>
</dbReference>
<evidence type="ECO:0000313" key="1">
    <source>
        <dbReference type="EMBL" id="GIG43903.1"/>
    </source>
</evidence>
<comment type="caution">
    <text evidence="1">The sequence shown here is derived from an EMBL/GenBank/DDBJ whole genome shotgun (WGS) entry which is preliminary data.</text>
</comment>
<sequence>MPSMRDQPTAQQLLTLARAGDLEPILHLCDLDGHGDLLAYKWLTVAADFGHDDADDLIDDVLQVTSLRYDDDSSLTGEVHFELGVAYLTGGDGLPVDPELARRHLTAAADARYPAGIQGGDELVEAARAALTGGDRPLFDAIYPPAT</sequence>
<evidence type="ECO:0008006" key="3">
    <source>
        <dbReference type="Google" id="ProtNLM"/>
    </source>
</evidence>
<name>A0A919UAR0_9ACTN</name>
<dbReference type="SMART" id="SM00671">
    <property type="entry name" value="SEL1"/>
    <property type="match status" value="1"/>
</dbReference>
<keyword evidence="2" id="KW-1185">Reference proteome</keyword>
<reference evidence="1" key="1">
    <citation type="submission" date="2021-01" db="EMBL/GenBank/DDBJ databases">
        <title>Whole genome shotgun sequence of Dactylosporangium siamense NBRC 106093.</title>
        <authorList>
            <person name="Komaki H."/>
            <person name="Tamura T."/>
        </authorList>
    </citation>
    <scope>NUCLEOTIDE SEQUENCE</scope>
    <source>
        <strain evidence="1">NBRC 106093</strain>
    </source>
</reference>
<dbReference type="InterPro" id="IPR011990">
    <property type="entry name" value="TPR-like_helical_dom_sf"/>
</dbReference>
<gene>
    <name evidence="1" type="ORF">Dsi01nite_019440</name>
</gene>
<proteinExistence type="predicted"/>
<dbReference type="AlphaFoldDB" id="A0A919UAR0"/>
<dbReference type="EMBL" id="BONQ01000029">
    <property type="protein sequence ID" value="GIG43903.1"/>
    <property type="molecule type" value="Genomic_DNA"/>
</dbReference>
<dbReference type="InterPro" id="IPR006597">
    <property type="entry name" value="Sel1-like"/>
</dbReference>